<name>A0AAD6EXW4_9POAL</name>
<organism evidence="2 3">
    <name type="scientific">Rhynchospora tenuis</name>
    <dbReference type="NCBI Taxonomy" id="198213"/>
    <lineage>
        <taxon>Eukaryota</taxon>
        <taxon>Viridiplantae</taxon>
        <taxon>Streptophyta</taxon>
        <taxon>Embryophyta</taxon>
        <taxon>Tracheophyta</taxon>
        <taxon>Spermatophyta</taxon>
        <taxon>Magnoliopsida</taxon>
        <taxon>Liliopsida</taxon>
        <taxon>Poales</taxon>
        <taxon>Cyperaceae</taxon>
        <taxon>Cyperoideae</taxon>
        <taxon>Rhynchosporeae</taxon>
        <taxon>Rhynchospora</taxon>
    </lineage>
</organism>
<feature type="region of interest" description="Disordered" evidence="1">
    <location>
        <begin position="265"/>
        <end position="374"/>
    </location>
</feature>
<dbReference type="PANTHER" id="PTHR46872">
    <property type="entry name" value="DNA BINDING PROTEIN"/>
    <property type="match status" value="1"/>
</dbReference>
<feature type="compositionally biased region" description="Polar residues" evidence="1">
    <location>
        <begin position="329"/>
        <end position="338"/>
    </location>
</feature>
<accession>A0AAD6EXW4</accession>
<sequence length="433" mass="49149">MGHRIMSFETFTDKPESECNKRLSSENFPFDDANKRPKQDYVPSDGPFFSVTPNEFVCAPGDLDASSPWFTSKPSTEVIPDSLPVHFDNCEKASQFNSREQNFFPIYGYVPRKAVPVGLNHQADLPELNAPDSIEDDSDKWIQTCISPNPDMDSVADNEECDCVDMRSVRCIRQHITEKRENLKNKLGMEKFMQLGFGDMGEEVAVTWDPQDEKLFAEVVRSNPPSFTKNFWDILPLAFPDKCKRDFVSYYFNVYMLRKRAGQNRSDPLYIDSDDDEWEGSEDRYEYEDVIEMEKEEEEDGEEREGDDEEEGDEDDELEEEGGSGLESSIDQSSNHTCQGDDLGFGSDVVEESHETRDGKEDVFSERTDGSRGLGTGLEIGLGFDVQDDSCTSFDVQHNQLAWDIGFDNAKIDELLPTCNVIEEVFGDGSCEK</sequence>
<evidence type="ECO:0000256" key="1">
    <source>
        <dbReference type="SAM" id="MobiDB-lite"/>
    </source>
</evidence>
<evidence type="ECO:0000313" key="3">
    <source>
        <dbReference type="Proteomes" id="UP001210211"/>
    </source>
</evidence>
<gene>
    <name evidence="2" type="ORF">LUZ61_008834</name>
</gene>
<evidence type="ECO:0008006" key="4">
    <source>
        <dbReference type="Google" id="ProtNLM"/>
    </source>
</evidence>
<dbReference type="AlphaFoldDB" id="A0AAD6EXW4"/>
<comment type="caution">
    <text evidence="2">The sequence shown here is derived from an EMBL/GenBank/DDBJ whole genome shotgun (WGS) entry which is preliminary data.</text>
</comment>
<evidence type="ECO:0000313" key="2">
    <source>
        <dbReference type="EMBL" id="KAJ3705129.1"/>
    </source>
</evidence>
<feature type="compositionally biased region" description="Basic and acidic residues" evidence="1">
    <location>
        <begin position="351"/>
        <end position="370"/>
    </location>
</feature>
<keyword evidence="3" id="KW-1185">Reference proteome</keyword>
<reference evidence="2 3" key="1">
    <citation type="journal article" date="2022" name="Cell">
        <title>Repeat-based holocentromeres influence genome architecture and karyotype evolution.</title>
        <authorList>
            <person name="Hofstatter P.G."/>
            <person name="Thangavel G."/>
            <person name="Lux T."/>
            <person name="Neumann P."/>
            <person name="Vondrak T."/>
            <person name="Novak P."/>
            <person name="Zhang M."/>
            <person name="Costa L."/>
            <person name="Castellani M."/>
            <person name="Scott A."/>
            <person name="Toegelov H."/>
            <person name="Fuchs J."/>
            <person name="Mata-Sucre Y."/>
            <person name="Dias Y."/>
            <person name="Vanzela A.L.L."/>
            <person name="Huettel B."/>
            <person name="Almeida C.C.S."/>
            <person name="Simkova H."/>
            <person name="Souza G."/>
            <person name="Pedrosa-Harand A."/>
            <person name="Macas J."/>
            <person name="Mayer K.F.X."/>
            <person name="Houben A."/>
            <person name="Marques A."/>
        </authorList>
    </citation>
    <scope>NUCLEOTIDE SEQUENCE [LARGE SCALE GENOMIC DNA]</scope>
    <source>
        <strain evidence="2">RhyTen1mFocal</strain>
    </source>
</reference>
<protein>
    <recommendedName>
        <fullName evidence="4">Myb-like domain-containing protein</fullName>
    </recommendedName>
</protein>
<feature type="compositionally biased region" description="Basic and acidic residues" evidence="1">
    <location>
        <begin position="11"/>
        <end position="24"/>
    </location>
</feature>
<dbReference type="Proteomes" id="UP001210211">
    <property type="component" value="Unassembled WGS sequence"/>
</dbReference>
<feature type="region of interest" description="Disordered" evidence="1">
    <location>
        <begin position="1"/>
        <end position="42"/>
    </location>
</feature>
<dbReference type="EMBL" id="JAMRDG010000001">
    <property type="protein sequence ID" value="KAJ3705129.1"/>
    <property type="molecule type" value="Genomic_DNA"/>
</dbReference>
<feature type="compositionally biased region" description="Acidic residues" evidence="1">
    <location>
        <begin position="272"/>
        <end position="322"/>
    </location>
</feature>
<proteinExistence type="predicted"/>
<dbReference type="PANTHER" id="PTHR46872:SF10">
    <property type="entry name" value="MYB-LIKE DOMAIN-CONTAINING PROTEIN"/>
    <property type="match status" value="1"/>
</dbReference>